<gene>
    <name evidence="1" type="ORF">CYLTODRAFT_413149</name>
</gene>
<evidence type="ECO:0000313" key="1">
    <source>
        <dbReference type="EMBL" id="KIY64700.1"/>
    </source>
</evidence>
<proteinExistence type="predicted"/>
<dbReference type="EMBL" id="KN880623">
    <property type="protein sequence ID" value="KIY64700.1"/>
    <property type="molecule type" value="Genomic_DNA"/>
</dbReference>
<protein>
    <submittedName>
        <fullName evidence="1">Uncharacterized protein</fullName>
    </submittedName>
</protein>
<sequence length="388" mass="43429">MAYQESMAQLIALRPKVRSPEPCTAFRNFPNELIDLIIEGAAVNDLYGSTRWISAPCRPSCSESSVALRQSVHLQQLRRLTLVSTHWRKKLLPHIYALLTIDLCPQGIQSCMLQPQCVFGAQRYTEYIQTVVLQNLGHFTWPKDLLECFHSMMSRVTPGVINLVFVESKVSYSCIRDMQCGVGLEAIEFVNCAVTTQGVNTLLGSLRPGGCLRLDNITLIPTVYMQPHTPVIPVYPASVVLRRLTPGVISSQRMLSLLGPWVVNVLELHLSRTSFIPPKLVKQYAPLIRDLTYESLGDFVAFLQLLRPAILSKRAGQTGQTVPGYRLVMRGRPSALGPVDKHQGLLQALTLLQWLFTHTSFQIGLGYHHWTGAPPLGRDLWANMCFKV</sequence>
<accession>A0A0D7B3E7</accession>
<evidence type="ECO:0000313" key="2">
    <source>
        <dbReference type="Proteomes" id="UP000054007"/>
    </source>
</evidence>
<dbReference type="Proteomes" id="UP000054007">
    <property type="component" value="Unassembled WGS sequence"/>
</dbReference>
<reference evidence="1 2" key="1">
    <citation type="journal article" date="2015" name="Fungal Genet. Biol.">
        <title>Evolution of novel wood decay mechanisms in Agaricales revealed by the genome sequences of Fistulina hepatica and Cylindrobasidium torrendii.</title>
        <authorList>
            <person name="Floudas D."/>
            <person name="Held B.W."/>
            <person name="Riley R."/>
            <person name="Nagy L.G."/>
            <person name="Koehler G."/>
            <person name="Ransdell A.S."/>
            <person name="Younus H."/>
            <person name="Chow J."/>
            <person name="Chiniquy J."/>
            <person name="Lipzen A."/>
            <person name="Tritt A."/>
            <person name="Sun H."/>
            <person name="Haridas S."/>
            <person name="LaButti K."/>
            <person name="Ohm R.A."/>
            <person name="Kues U."/>
            <person name="Blanchette R.A."/>
            <person name="Grigoriev I.V."/>
            <person name="Minto R.E."/>
            <person name="Hibbett D.S."/>
        </authorList>
    </citation>
    <scope>NUCLEOTIDE SEQUENCE [LARGE SCALE GENOMIC DNA]</scope>
    <source>
        <strain evidence="1 2">FP15055 ss-10</strain>
    </source>
</reference>
<organism evidence="1 2">
    <name type="scientific">Cylindrobasidium torrendii FP15055 ss-10</name>
    <dbReference type="NCBI Taxonomy" id="1314674"/>
    <lineage>
        <taxon>Eukaryota</taxon>
        <taxon>Fungi</taxon>
        <taxon>Dikarya</taxon>
        <taxon>Basidiomycota</taxon>
        <taxon>Agaricomycotina</taxon>
        <taxon>Agaricomycetes</taxon>
        <taxon>Agaricomycetidae</taxon>
        <taxon>Agaricales</taxon>
        <taxon>Marasmiineae</taxon>
        <taxon>Physalacriaceae</taxon>
        <taxon>Cylindrobasidium</taxon>
    </lineage>
</organism>
<keyword evidence="2" id="KW-1185">Reference proteome</keyword>
<name>A0A0D7B3E7_9AGAR</name>
<dbReference type="AlphaFoldDB" id="A0A0D7B3E7"/>